<evidence type="ECO:0008006" key="3">
    <source>
        <dbReference type="Google" id="ProtNLM"/>
    </source>
</evidence>
<keyword evidence="2" id="KW-1185">Reference proteome</keyword>
<sequence>MLTINDNTKKTLKDSLVLYYDALSCGDLIKLSTLMTRESYLITLEVLGFKHAFRNDEFKKLFKNIDSDENSLQKVESLISNDLAHEKRKHLINVISFESKGTDRVTVHYIEDTHPKKQYFSFSSDGWKIDYKAGRKKHY</sequence>
<dbReference type="EMBL" id="CP054493">
    <property type="protein sequence ID" value="QOY55311.1"/>
    <property type="molecule type" value="Genomic_DNA"/>
</dbReference>
<gene>
    <name evidence="1" type="ORF">HUE87_03475</name>
</gene>
<organism evidence="1 2">
    <name type="scientific">Candidatus Sulfurimonas marisnigri</name>
    <dbReference type="NCBI Taxonomy" id="2740405"/>
    <lineage>
        <taxon>Bacteria</taxon>
        <taxon>Pseudomonadati</taxon>
        <taxon>Campylobacterota</taxon>
        <taxon>Epsilonproteobacteria</taxon>
        <taxon>Campylobacterales</taxon>
        <taxon>Sulfurimonadaceae</taxon>
        <taxon>Sulfurimonas</taxon>
    </lineage>
</organism>
<protein>
    <recommendedName>
        <fullName evidence="3">DUF4878 domain-containing protein</fullName>
    </recommendedName>
</protein>
<dbReference type="AlphaFoldDB" id="A0A7S7M1B2"/>
<evidence type="ECO:0000313" key="2">
    <source>
        <dbReference type="Proteomes" id="UP000593836"/>
    </source>
</evidence>
<accession>A0A7S7M1B2</accession>
<proteinExistence type="predicted"/>
<dbReference type="Proteomes" id="UP000593836">
    <property type="component" value="Chromosome"/>
</dbReference>
<dbReference type="KEGG" id="smas:HUE87_03475"/>
<name>A0A7S7M1B2_9BACT</name>
<reference evidence="1 2" key="1">
    <citation type="submission" date="2020-05" db="EMBL/GenBank/DDBJ databases">
        <title>Sulfurimonas marisnigri, sp. nov., and Sulfurimonas baltica, sp. nov., manganese oxide reducing chemolithoautotrophs of the class Epsilonproteobacteria isolated from the pelagic redoxclines of the Black and Baltic Seas and emended description of the genus Sulfurimonas.</title>
        <authorList>
            <person name="Henkel J.V."/>
            <person name="Laudan C."/>
            <person name="Werner J."/>
            <person name="Neu T."/>
            <person name="Plewe S."/>
            <person name="Sproer C."/>
            <person name="Bunk B."/>
            <person name="Schulz-Vogt H.N."/>
        </authorList>
    </citation>
    <scope>NUCLEOTIDE SEQUENCE [LARGE SCALE GENOMIC DNA]</scope>
    <source>
        <strain evidence="1 2">SoZ1</strain>
    </source>
</reference>
<dbReference type="RefSeq" id="WP_194367353.1">
    <property type="nucleotide sequence ID" value="NZ_CP054493.1"/>
</dbReference>
<evidence type="ECO:0000313" key="1">
    <source>
        <dbReference type="EMBL" id="QOY55311.1"/>
    </source>
</evidence>